<name>J8E6Y2_BACCE</name>
<accession>J8E6Y2</accession>
<dbReference type="InterPro" id="IPR047589">
    <property type="entry name" value="DUF11_rpt"/>
</dbReference>
<proteinExistence type="predicted"/>
<sequence length="56" mass="6248">MILQDQIIESDKTVKNLQNTNTEIGDELAYTIRTRNTLLASLVKNLAIADTFPEGL</sequence>
<evidence type="ECO:0000313" key="2">
    <source>
        <dbReference type="Proteomes" id="UP000006960"/>
    </source>
</evidence>
<dbReference type="Gene3D" id="2.60.40.740">
    <property type="match status" value="1"/>
</dbReference>
<dbReference type="NCBIfam" id="TIGR01451">
    <property type="entry name" value="B_ant_repeat"/>
    <property type="match status" value="1"/>
</dbReference>
<comment type="caution">
    <text evidence="1">The sequence shown here is derived from an EMBL/GenBank/DDBJ whole genome shotgun (WGS) entry which is preliminary data.</text>
</comment>
<dbReference type="HOGENOM" id="CLU_3004338_0_0_9"/>
<evidence type="ECO:0000313" key="1">
    <source>
        <dbReference type="EMBL" id="EJR26714.1"/>
    </source>
</evidence>
<organism evidence="1 2">
    <name type="scientific">Bacillus cereus VD048</name>
    <dbReference type="NCBI Taxonomy" id="1053226"/>
    <lineage>
        <taxon>Bacteria</taxon>
        <taxon>Bacillati</taxon>
        <taxon>Bacillota</taxon>
        <taxon>Bacilli</taxon>
        <taxon>Bacillales</taxon>
        <taxon>Bacillaceae</taxon>
        <taxon>Bacillus</taxon>
        <taxon>Bacillus cereus group</taxon>
    </lineage>
</organism>
<evidence type="ECO:0008006" key="3">
    <source>
        <dbReference type="Google" id="ProtNLM"/>
    </source>
</evidence>
<dbReference type="EMBL" id="AHEU01000045">
    <property type="protein sequence ID" value="EJR26714.1"/>
    <property type="molecule type" value="Genomic_DNA"/>
</dbReference>
<dbReference type="AlphaFoldDB" id="J8E6Y2"/>
<dbReference type="PATRIC" id="fig|1053226.3.peg.5365"/>
<dbReference type="RefSeq" id="WP_002166961.1">
    <property type="nucleotide sequence ID" value="NZ_JH792313.1"/>
</dbReference>
<protein>
    <recommendedName>
        <fullName evidence="3">DUF11 domain-containing protein</fullName>
    </recommendedName>
</protein>
<reference evidence="1 2" key="1">
    <citation type="submission" date="2012-04" db="EMBL/GenBank/DDBJ databases">
        <title>The Genome Sequence of Bacillus cereus VD048.</title>
        <authorList>
            <consortium name="The Broad Institute Genome Sequencing Platform"/>
            <consortium name="The Broad Institute Genome Sequencing Center for Infectious Disease"/>
            <person name="Feldgarden M."/>
            <person name="Van der Auwera G.A."/>
            <person name="Mahillon J."/>
            <person name="Duprez V."/>
            <person name="Timmery S."/>
            <person name="Mattelet C."/>
            <person name="Dierick K."/>
            <person name="Sun M."/>
            <person name="Yu Z."/>
            <person name="Zhu L."/>
            <person name="Hu X."/>
            <person name="Shank E.B."/>
            <person name="Swiecicka I."/>
            <person name="Hansen B.M."/>
            <person name="Andrup L."/>
            <person name="Young S.K."/>
            <person name="Zeng Q."/>
            <person name="Gargeya S."/>
            <person name="Fitzgerald M."/>
            <person name="Haas B."/>
            <person name="Abouelleil A."/>
            <person name="Alvarado L."/>
            <person name="Arachchi H.M."/>
            <person name="Berlin A."/>
            <person name="Chapman S.B."/>
            <person name="Goldberg J."/>
            <person name="Griggs A."/>
            <person name="Gujja S."/>
            <person name="Hansen M."/>
            <person name="Howarth C."/>
            <person name="Imamovic A."/>
            <person name="Larimer J."/>
            <person name="McCowen C."/>
            <person name="Montmayeur A."/>
            <person name="Murphy C."/>
            <person name="Neiman D."/>
            <person name="Pearson M."/>
            <person name="Priest M."/>
            <person name="Roberts A."/>
            <person name="Saif S."/>
            <person name="Shea T."/>
            <person name="Sisk P."/>
            <person name="Sykes S."/>
            <person name="Wortman J."/>
            <person name="Nusbaum C."/>
            <person name="Birren B."/>
        </authorList>
    </citation>
    <scope>NUCLEOTIDE SEQUENCE [LARGE SCALE GENOMIC DNA]</scope>
    <source>
        <strain evidence="1 2">VD048</strain>
    </source>
</reference>
<dbReference type="Proteomes" id="UP000006960">
    <property type="component" value="Unassembled WGS sequence"/>
</dbReference>
<gene>
    <name evidence="1" type="ORF">IIG_05271</name>
</gene>